<feature type="domain" description="Response regulatory" evidence="13">
    <location>
        <begin position="1016"/>
        <end position="1129"/>
    </location>
</feature>
<comment type="caution">
    <text evidence="15">The sequence shown here is derived from an EMBL/GenBank/DDBJ whole genome shotgun (WGS) entry which is preliminary data.</text>
</comment>
<protein>
    <recommendedName>
        <fullName evidence="3">histidine kinase</fullName>
        <ecNumber evidence="3">2.7.13.3</ecNumber>
    </recommendedName>
</protein>
<evidence type="ECO:0000259" key="14">
    <source>
        <dbReference type="PROSITE" id="PS50885"/>
    </source>
</evidence>
<dbReference type="Proteomes" id="UP000503840">
    <property type="component" value="Unassembled WGS sequence"/>
</dbReference>
<dbReference type="Pfam" id="PF00672">
    <property type="entry name" value="HAMP"/>
    <property type="match status" value="1"/>
</dbReference>
<dbReference type="CDD" id="cd16922">
    <property type="entry name" value="HATPase_EvgS-ArcB-TorS-like"/>
    <property type="match status" value="1"/>
</dbReference>
<feature type="modified residue" description="4-aspartylphosphate" evidence="8">
    <location>
        <position position="1334"/>
    </location>
</feature>
<dbReference type="CDD" id="cd17546">
    <property type="entry name" value="REC_hyHK_CKI1_RcsC-like"/>
    <property type="match status" value="1"/>
</dbReference>
<sequence length="1402" mass="155310">MFHILADVRIRPKLVFLFVATGLIPLIVVGLFGTKLTRDSLLEKSFDQLETIQTIRKGQIEDFFHERVADTQVLADSERVRQLQALLNDFDRSDHTKALGTAERSLRYRAIVSPYSRNLENHIRAYGYQNLYLVDAEHGHILLALNGELEPGDDLSVGSYKKSGLAEAWQGALSSRTTFITDFAPYGPRRGAEAAFIAHPITDNDGKQLGVLALQLSPELVTRIVDSRQGMGETGESYLLGVNAQTGNYELRSNLKTMGDGRYVVGYSLTTPLEYWRHAHSAGESGGKGVFKDSVGKSVLVAYNKLSLAGLDWYLISKIDEYEVTGPVRAIYWTIGSIAAALALSIGGGAIFFSRTLTRPIIAGVHFAKAISEGDLHTSLALDQKDELGELSKALNAMAQNLRDMDWLQSGKEGLDDEMRGEHETDDLARLAITYFTSHLDAHLGAIYLLEDDRLKLRASYAFTDRNGNFNSFALGEGMVGQAALEQKTIAFSNVVPDKANPVPGINYGAGEATPTDFMAIPVVFEDMLLGVVLIGSLQPFTPLQRQFVEQNIANVAIMLNAARSRQLIRELFEQAQRQQEELRIANVELEEQTHALQESQSELQAQQEELRVTNEELEEQTKALRESEAELQAQQEELRVTNEELEERTKALQEQKDAIRTKNTELVKAQDVVRQKAKDLEIASKYKSEFLANMSHELRTPLNSILILSQLFANNRDGNLSERQIDSAKAIHSAGSDLLTLINEILDLSKIEAGKVELMVENVPVDHIVGDLQRLFTNVAEDKGLDFRISVSGNAPQNITTDSQRLQQVLRNLLTNAFKFTHKGSVSLDIMRPAPAGEGSDEQRIAFIVRDEGIGIAREKQEAIFQAFQQADGGTSRKYGGTGLGLSISRELVKLLGGTISLHSEEGKGSTFTVILPETYREQAEDGFSEMAASIAATPPATASAPATAAKDAGKDTAAPQQRAVASQSLECNPSLNLIAVSGPGKPVPDKHVMPPCESGYLEDDRKDIKPEARSLLIIEDNLEFARIMRDFARERGFKCLVAGDGETGLHYADYYKPSAIILDIGLPGIDGWTVMERLKDNPDLRHIPVHFMSAADSSLDAMRMGAIGYLTKPVSMEKIEETFAKLEHVISKPVSKLLLVEDDPIQRKSIQELIGNGDVHTTAVSTGAEAFRELENGGYDCMILDLGLEDMSGFDLLEQIRQSETSVRVPVIIYTGRDLTREEEKQLNRYAETIIIKGVKSPERLLDESALFLHRVEANLPEEKRRMLKQVHDKEAVLTNKTVLLVDDDMRNVFALSSLLEEKQMQVVIARNGQECLDKLKEGLRPNVVLMDIMMPVMDGYEAMREIRKQRAFAKLPIIALTAKAMKGDRSKCIEAGASDYLAKPVDTEKLLSMLRVWLY</sequence>
<dbReference type="Gene3D" id="1.10.287.130">
    <property type="match status" value="1"/>
</dbReference>
<feature type="domain" description="Histidine kinase" evidence="12">
    <location>
        <begin position="694"/>
        <end position="921"/>
    </location>
</feature>
<dbReference type="InterPro" id="IPR004358">
    <property type="entry name" value="Sig_transdc_His_kin-like_C"/>
</dbReference>
<dbReference type="GO" id="GO:0000155">
    <property type="term" value="F:phosphorelay sensor kinase activity"/>
    <property type="evidence" value="ECO:0007669"/>
    <property type="project" value="InterPro"/>
</dbReference>
<dbReference type="PRINTS" id="PR00344">
    <property type="entry name" value="BCTRLSENSOR"/>
</dbReference>
<proteinExistence type="predicted"/>
<feature type="region of interest" description="Disordered" evidence="10">
    <location>
        <begin position="940"/>
        <end position="960"/>
    </location>
</feature>
<evidence type="ECO:0000259" key="13">
    <source>
        <dbReference type="PROSITE" id="PS50110"/>
    </source>
</evidence>
<feature type="domain" description="HAMP" evidence="14">
    <location>
        <begin position="355"/>
        <end position="407"/>
    </location>
</feature>
<feature type="domain" description="Response regulatory" evidence="13">
    <location>
        <begin position="1138"/>
        <end position="1254"/>
    </location>
</feature>
<dbReference type="InterPro" id="IPR005467">
    <property type="entry name" value="His_kinase_dom"/>
</dbReference>
<gene>
    <name evidence="15" type="ORF">DSM101010T_30480</name>
</gene>
<evidence type="ECO:0000256" key="3">
    <source>
        <dbReference type="ARBA" id="ARBA00012438"/>
    </source>
</evidence>
<reference evidence="15 16" key="1">
    <citation type="submission" date="2020-05" db="EMBL/GenBank/DDBJ databases">
        <title>Draft genome sequence of Desulfovibrio sp. strain HN2T.</title>
        <authorList>
            <person name="Ueno A."/>
            <person name="Tamazawa S."/>
            <person name="Tamamura S."/>
            <person name="Murakami T."/>
            <person name="Kiyama T."/>
            <person name="Inomata H."/>
            <person name="Amano Y."/>
            <person name="Miyakawa K."/>
            <person name="Tamaki H."/>
            <person name="Naganuma T."/>
            <person name="Kaneko K."/>
        </authorList>
    </citation>
    <scope>NUCLEOTIDE SEQUENCE [LARGE SCALE GENOMIC DNA]</scope>
    <source>
        <strain evidence="15 16">HN2</strain>
    </source>
</reference>
<dbReference type="SMART" id="SM00065">
    <property type="entry name" value="GAF"/>
    <property type="match status" value="1"/>
</dbReference>
<dbReference type="SUPFAM" id="SSF158472">
    <property type="entry name" value="HAMP domain-like"/>
    <property type="match status" value="1"/>
</dbReference>
<keyword evidence="4 8" id="KW-0597">Phosphoprotein</keyword>
<dbReference type="CDD" id="cd18773">
    <property type="entry name" value="PDC1_HK_sensor"/>
    <property type="match status" value="1"/>
</dbReference>
<evidence type="ECO:0000256" key="2">
    <source>
        <dbReference type="ARBA" id="ARBA00004370"/>
    </source>
</evidence>
<dbReference type="Pfam" id="PF00072">
    <property type="entry name" value="Response_reg"/>
    <property type="match status" value="3"/>
</dbReference>
<evidence type="ECO:0000313" key="15">
    <source>
        <dbReference type="EMBL" id="GFM34683.1"/>
    </source>
</evidence>
<keyword evidence="11" id="KW-0472">Membrane</keyword>
<evidence type="ECO:0000313" key="16">
    <source>
        <dbReference type="Proteomes" id="UP000503840"/>
    </source>
</evidence>
<dbReference type="CDD" id="cd06225">
    <property type="entry name" value="HAMP"/>
    <property type="match status" value="1"/>
</dbReference>
<dbReference type="Pfam" id="PF13185">
    <property type="entry name" value="GAF_2"/>
    <property type="match status" value="1"/>
</dbReference>
<dbReference type="PROSITE" id="PS50110">
    <property type="entry name" value="RESPONSE_REGULATORY"/>
    <property type="match status" value="3"/>
</dbReference>
<dbReference type="GO" id="GO:0016020">
    <property type="term" value="C:membrane"/>
    <property type="evidence" value="ECO:0007669"/>
    <property type="project" value="UniProtKB-SubCell"/>
</dbReference>
<feature type="transmembrane region" description="Helical" evidence="11">
    <location>
        <begin position="330"/>
        <end position="353"/>
    </location>
</feature>
<dbReference type="FunFam" id="3.30.565.10:FF:000010">
    <property type="entry name" value="Sensor histidine kinase RcsC"/>
    <property type="match status" value="1"/>
</dbReference>
<dbReference type="CDD" id="cd00156">
    <property type="entry name" value="REC"/>
    <property type="match status" value="1"/>
</dbReference>
<dbReference type="SMART" id="SM00304">
    <property type="entry name" value="HAMP"/>
    <property type="match status" value="1"/>
</dbReference>
<evidence type="ECO:0000259" key="12">
    <source>
        <dbReference type="PROSITE" id="PS50109"/>
    </source>
</evidence>
<dbReference type="CDD" id="cd00082">
    <property type="entry name" value="HisKA"/>
    <property type="match status" value="1"/>
</dbReference>
<dbReference type="PANTHER" id="PTHR45339">
    <property type="entry name" value="HYBRID SIGNAL TRANSDUCTION HISTIDINE KINASE J"/>
    <property type="match status" value="1"/>
</dbReference>
<dbReference type="InterPro" id="IPR003660">
    <property type="entry name" value="HAMP_dom"/>
</dbReference>
<dbReference type="SMART" id="SM00387">
    <property type="entry name" value="HATPase_c"/>
    <property type="match status" value="1"/>
</dbReference>
<dbReference type="InterPro" id="IPR011006">
    <property type="entry name" value="CheY-like_superfamily"/>
</dbReference>
<evidence type="ECO:0000256" key="9">
    <source>
        <dbReference type="SAM" id="Coils"/>
    </source>
</evidence>
<name>A0A7J0BLP1_9BACT</name>
<keyword evidence="16" id="KW-1185">Reference proteome</keyword>
<dbReference type="InterPro" id="IPR036890">
    <property type="entry name" value="HATPase_C_sf"/>
</dbReference>
<dbReference type="InterPro" id="IPR003594">
    <property type="entry name" value="HATPase_dom"/>
</dbReference>
<feature type="modified residue" description="4-aspartylphosphate" evidence="8">
    <location>
        <position position="1065"/>
    </location>
</feature>
<dbReference type="Pfam" id="PF02518">
    <property type="entry name" value="HATPase_c"/>
    <property type="match status" value="1"/>
</dbReference>
<dbReference type="PROSITE" id="PS50885">
    <property type="entry name" value="HAMP"/>
    <property type="match status" value="1"/>
</dbReference>
<dbReference type="RefSeq" id="WP_174406352.1">
    <property type="nucleotide sequence ID" value="NZ_BLVO01000016.1"/>
</dbReference>
<feature type="domain" description="Response regulatory" evidence="13">
    <location>
        <begin position="1284"/>
        <end position="1401"/>
    </location>
</feature>
<evidence type="ECO:0000256" key="6">
    <source>
        <dbReference type="ARBA" id="ARBA00022777"/>
    </source>
</evidence>
<evidence type="ECO:0000256" key="4">
    <source>
        <dbReference type="ARBA" id="ARBA00022553"/>
    </source>
</evidence>
<dbReference type="EMBL" id="BLVO01000016">
    <property type="protein sequence ID" value="GFM34683.1"/>
    <property type="molecule type" value="Genomic_DNA"/>
</dbReference>
<dbReference type="SMART" id="SM00448">
    <property type="entry name" value="REC"/>
    <property type="match status" value="3"/>
</dbReference>
<dbReference type="SUPFAM" id="SSF55781">
    <property type="entry name" value="GAF domain-like"/>
    <property type="match status" value="1"/>
</dbReference>
<comment type="catalytic activity">
    <reaction evidence="1">
        <text>ATP + protein L-histidine = ADP + protein N-phospho-L-histidine.</text>
        <dbReference type="EC" id="2.7.13.3"/>
    </reaction>
</comment>
<evidence type="ECO:0000256" key="7">
    <source>
        <dbReference type="ARBA" id="ARBA00023012"/>
    </source>
</evidence>
<keyword evidence="11" id="KW-1133">Transmembrane helix</keyword>
<dbReference type="Gene3D" id="3.40.50.2300">
    <property type="match status" value="3"/>
</dbReference>
<keyword evidence="7" id="KW-0902">Two-component regulatory system</keyword>
<evidence type="ECO:0000256" key="11">
    <source>
        <dbReference type="SAM" id="Phobius"/>
    </source>
</evidence>
<accession>A0A7J0BLP1</accession>
<feature type="coiled-coil region" evidence="9">
    <location>
        <begin position="562"/>
        <end position="663"/>
    </location>
</feature>
<dbReference type="InterPro" id="IPR003661">
    <property type="entry name" value="HisK_dim/P_dom"/>
</dbReference>
<dbReference type="PANTHER" id="PTHR45339:SF1">
    <property type="entry name" value="HYBRID SIGNAL TRANSDUCTION HISTIDINE KINASE J"/>
    <property type="match status" value="1"/>
</dbReference>
<organism evidence="15 16">
    <name type="scientific">Desulfovibrio subterraneus</name>
    <dbReference type="NCBI Taxonomy" id="2718620"/>
    <lineage>
        <taxon>Bacteria</taxon>
        <taxon>Pseudomonadati</taxon>
        <taxon>Thermodesulfobacteriota</taxon>
        <taxon>Desulfovibrionia</taxon>
        <taxon>Desulfovibrionales</taxon>
        <taxon>Desulfovibrionaceae</taxon>
        <taxon>Desulfovibrio</taxon>
    </lineage>
</organism>
<dbReference type="SUPFAM" id="SSF52172">
    <property type="entry name" value="CheY-like"/>
    <property type="match status" value="3"/>
</dbReference>
<evidence type="ECO:0000256" key="10">
    <source>
        <dbReference type="SAM" id="MobiDB-lite"/>
    </source>
</evidence>
<dbReference type="Gene3D" id="3.30.565.10">
    <property type="entry name" value="Histidine kinase-like ATPase, C-terminal domain"/>
    <property type="match status" value="1"/>
</dbReference>
<dbReference type="SUPFAM" id="SSF55874">
    <property type="entry name" value="ATPase domain of HSP90 chaperone/DNA topoisomerase II/histidine kinase"/>
    <property type="match status" value="1"/>
</dbReference>
<dbReference type="Pfam" id="PF00512">
    <property type="entry name" value="HisKA"/>
    <property type="match status" value="1"/>
</dbReference>
<dbReference type="SUPFAM" id="SSF47384">
    <property type="entry name" value="Homodimeric domain of signal transducing histidine kinase"/>
    <property type="match status" value="1"/>
</dbReference>
<dbReference type="Gene3D" id="3.30.450.40">
    <property type="match status" value="1"/>
</dbReference>
<keyword evidence="6" id="KW-0418">Kinase</keyword>
<comment type="subcellular location">
    <subcellularLocation>
        <location evidence="2">Membrane</location>
    </subcellularLocation>
</comment>
<dbReference type="SMART" id="SM00388">
    <property type="entry name" value="HisKA"/>
    <property type="match status" value="1"/>
</dbReference>
<dbReference type="InterPro" id="IPR029016">
    <property type="entry name" value="GAF-like_dom_sf"/>
</dbReference>
<dbReference type="PROSITE" id="PS50109">
    <property type="entry name" value="HIS_KIN"/>
    <property type="match status" value="1"/>
</dbReference>
<dbReference type="InterPro" id="IPR001789">
    <property type="entry name" value="Sig_transdc_resp-reg_receiver"/>
</dbReference>
<evidence type="ECO:0000256" key="1">
    <source>
        <dbReference type="ARBA" id="ARBA00000085"/>
    </source>
</evidence>
<feature type="transmembrane region" description="Helical" evidence="11">
    <location>
        <begin position="14"/>
        <end position="34"/>
    </location>
</feature>
<dbReference type="Gene3D" id="6.10.340.10">
    <property type="match status" value="1"/>
</dbReference>
<keyword evidence="9" id="KW-0175">Coiled coil</keyword>
<dbReference type="EC" id="2.7.13.3" evidence="3"/>
<evidence type="ECO:0000256" key="8">
    <source>
        <dbReference type="PROSITE-ProRule" id="PRU00169"/>
    </source>
</evidence>
<dbReference type="InterPro" id="IPR036097">
    <property type="entry name" value="HisK_dim/P_sf"/>
</dbReference>
<keyword evidence="5" id="KW-0808">Transferase</keyword>
<evidence type="ECO:0000256" key="5">
    <source>
        <dbReference type="ARBA" id="ARBA00022679"/>
    </source>
</evidence>
<keyword evidence="11" id="KW-0812">Transmembrane</keyword>
<dbReference type="InterPro" id="IPR003018">
    <property type="entry name" value="GAF"/>
</dbReference>
<feature type="modified residue" description="4-aspartylphosphate" evidence="8">
    <location>
        <position position="1187"/>
    </location>
</feature>